<dbReference type="Pfam" id="PF00643">
    <property type="entry name" value="zf-B_box"/>
    <property type="match status" value="1"/>
</dbReference>
<dbReference type="Gene3D" id="2.120.10.30">
    <property type="entry name" value="TolB, C-terminal domain"/>
    <property type="match status" value="1"/>
</dbReference>
<evidence type="ECO:0000256" key="3">
    <source>
        <dbReference type="ARBA" id="ARBA00022737"/>
    </source>
</evidence>
<dbReference type="SUPFAM" id="SSF101898">
    <property type="entry name" value="NHL repeat"/>
    <property type="match status" value="1"/>
</dbReference>
<gene>
    <name evidence="12" type="ORF">BEMITA_LOCUS13888</name>
</gene>
<evidence type="ECO:0008006" key="14">
    <source>
        <dbReference type="Google" id="ProtNLM"/>
    </source>
</evidence>
<dbReference type="CDD" id="cd19813">
    <property type="entry name" value="Bbox1_BRAT-like"/>
    <property type="match status" value="1"/>
</dbReference>
<dbReference type="GO" id="GO:0005654">
    <property type="term" value="C:nucleoplasm"/>
    <property type="evidence" value="ECO:0007669"/>
    <property type="project" value="TreeGrafter"/>
</dbReference>
<keyword evidence="4 7" id="KW-0863">Zinc-finger</keyword>
<dbReference type="PANTHER" id="PTHR25462:SF296">
    <property type="entry name" value="MEIOTIC P26, ISOFORM F"/>
    <property type="match status" value="1"/>
</dbReference>
<dbReference type="InterPro" id="IPR000315">
    <property type="entry name" value="Znf_B-box"/>
</dbReference>
<evidence type="ECO:0000313" key="13">
    <source>
        <dbReference type="Proteomes" id="UP001152759"/>
    </source>
</evidence>
<dbReference type="AlphaFoldDB" id="A0A9P0F9Y6"/>
<dbReference type="PROSITE" id="PS51125">
    <property type="entry name" value="NHL"/>
    <property type="match status" value="1"/>
</dbReference>
<dbReference type="GO" id="GO:0061630">
    <property type="term" value="F:ubiquitin protein ligase activity"/>
    <property type="evidence" value="ECO:0007669"/>
    <property type="project" value="TreeGrafter"/>
</dbReference>
<feature type="domain" description="B box-type" evidence="11">
    <location>
        <begin position="119"/>
        <end position="166"/>
    </location>
</feature>
<dbReference type="InterPro" id="IPR001841">
    <property type="entry name" value="Znf_RING"/>
</dbReference>
<sequence>MDSGGEENETEFRKSVSTESLNSSGPLEDASTPSDENKCSICNNEYVAPRLLACLHTFCEACIGKLLMNSGGDAANLSEDRSLACPECNHITTVSINGASSLPCDYVLTNMLDIAAIQNSDIGCSSCITKEKAVARCSDCAHFLCPNCENAHEFMRCFENHRVIKLEELKKSADLATIHKPIICSVHTSQVVSSFCHTCQKLICTECVITLHKAPEHKYDGIAESAKKSKNDIASLVTEGKTKMELCEETSTKLETALGDLETMHDTAKGLLLETYQSYKAVLEQLKDEALAELESVHKKQELVIMETCHNVEKSMEHLDRTNKFADTLLEKGNSSEILALKPLIVSHLLRLISTVPKPKIKVELEFVTDMNQFKEAAKTAFGYLKHPDYQPPPPPPAPTAPISLPLHPTPPPTSMPPPMTNGLINGSISVPSSSVASSPVSMPSSFDSEINFSTSVPPPPAPLSLTSIQEYNLTQLATLAAGTEKSPSPPSIVPVSVPVHPSPNPSPTSGFNLVDLFSGDISSTSNAINNLQALAKLGSVAFNDQDMPNGPANGAPPGNALLPMNRAASPLLDNLSSLTLSNPTMNNGSNFPPSALTPNGKEIVAEIPPPMGVFAQQIRANSNAKLSSMQIRSKFGQLGPGKGQFSSPHGFCLGVEEDIVVADTNNHRIQVFDKEGNFKFHFGVPGKEEGQLWYPRKVAVMKNSGKFVVCDRGNERSRMQIFSKGGHFIKRIAIRYIDIVAGLAVSAQGNIIAVDSVSPTVFIISEHGNLIHWFDCSEHMREPSDIAINGREYFVCDFKGHCVVVFNEAGIFLRRIGCESITSFPNGIDISDAGDILVGDSHGNRFHIAVFTRDGNVTCEFECPYVKVSRCCGLKITSEGYVVTLAKNNHHVLILNTLYIV</sequence>
<keyword evidence="2" id="KW-0479">Metal-binding</keyword>
<evidence type="ECO:0000313" key="12">
    <source>
        <dbReference type="EMBL" id="CAH0395741.1"/>
    </source>
</evidence>
<keyword evidence="3" id="KW-0677">Repeat</keyword>
<keyword evidence="5" id="KW-0833">Ubl conjugation pathway</keyword>
<feature type="region of interest" description="Disordered" evidence="9">
    <location>
        <begin position="1"/>
        <end position="37"/>
    </location>
</feature>
<accession>A0A9P0F9Y6</accession>
<dbReference type="InterPro" id="IPR013083">
    <property type="entry name" value="Znf_RING/FYVE/PHD"/>
</dbReference>
<name>A0A9P0F9Y6_BEMTA</name>
<dbReference type="PROSITE" id="PS00518">
    <property type="entry name" value="ZF_RING_1"/>
    <property type="match status" value="1"/>
</dbReference>
<dbReference type="SUPFAM" id="SSF57850">
    <property type="entry name" value="RING/U-box"/>
    <property type="match status" value="1"/>
</dbReference>
<dbReference type="InterPro" id="IPR001258">
    <property type="entry name" value="NHL_repeat"/>
</dbReference>
<feature type="domain" description="B box-type" evidence="11">
    <location>
        <begin position="179"/>
        <end position="222"/>
    </location>
</feature>
<feature type="compositionally biased region" description="Pro residues" evidence="9">
    <location>
        <begin position="390"/>
        <end position="400"/>
    </location>
</feature>
<evidence type="ECO:0000256" key="6">
    <source>
        <dbReference type="ARBA" id="ARBA00022833"/>
    </source>
</evidence>
<dbReference type="Pfam" id="PF01436">
    <property type="entry name" value="NHL"/>
    <property type="match status" value="2"/>
</dbReference>
<organism evidence="12 13">
    <name type="scientific">Bemisia tabaci</name>
    <name type="common">Sweetpotato whitefly</name>
    <name type="synonym">Aleurodes tabaci</name>
    <dbReference type="NCBI Taxonomy" id="7038"/>
    <lineage>
        <taxon>Eukaryota</taxon>
        <taxon>Metazoa</taxon>
        <taxon>Ecdysozoa</taxon>
        <taxon>Arthropoda</taxon>
        <taxon>Hexapoda</taxon>
        <taxon>Insecta</taxon>
        <taxon>Pterygota</taxon>
        <taxon>Neoptera</taxon>
        <taxon>Paraneoptera</taxon>
        <taxon>Hemiptera</taxon>
        <taxon>Sternorrhyncha</taxon>
        <taxon>Aleyrodoidea</taxon>
        <taxon>Aleyrodidae</taxon>
        <taxon>Aleyrodinae</taxon>
        <taxon>Bemisia</taxon>
    </lineage>
</organism>
<dbReference type="PANTHER" id="PTHR25462">
    <property type="entry name" value="BONUS, ISOFORM C-RELATED"/>
    <property type="match status" value="1"/>
</dbReference>
<dbReference type="InterPro" id="IPR011042">
    <property type="entry name" value="6-blade_b-propeller_TolB-like"/>
</dbReference>
<protein>
    <recommendedName>
        <fullName evidence="14">Brain tumor protein</fullName>
    </recommendedName>
</protein>
<dbReference type="CDD" id="cd20482">
    <property type="entry name" value="CC_brat-like"/>
    <property type="match status" value="1"/>
</dbReference>
<dbReference type="SUPFAM" id="SSF57845">
    <property type="entry name" value="B-box zinc-binding domain"/>
    <property type="match status" value="1"/>
</dbReference>
<dbReference type="InterPro" id="IPR047153">
    <property type="entry name" value="TRIM45/56/19-like"/>
</dbReference>
<evidence type="ECO:0000256" key="1">
    <source>
        <dbReference type="ARBA" id="ARBA00022553"/>
    </source>
</evidence>
<dbReference type="Proteomes" id="UP001152759">
    <property type="component" value="Chromosome 9"/>
</dbReference>
<proteinExistence type="predicted"/>
<reference evidence="12" key="1">
    <citation type="submission" date="2021-12" db="EMBL/GenBank/DDBJ databases">
        <authorList>
            <person name="King R."/>
        </authorList>
    </citation>
    <scope>NUCLEOTIDE SEQUENCE</scope>
</reference>
<evidence type="ECO:0000259" key="11">
    <source>
        <dbReference type="PROSITE" id="PS50119"/>
    </source>
</evidence>
<dbReference type="SMART" id="SM00336">
    <property type="entry name" value="BBOX"/>
    <property type="match status" value="2"/>
</dbReference>
<feature type="repeat" description="NHL" evidence="8">
    <location>
        <begin position="633"/>
        <end position="676"/>
    </location>
</feature>
<evidence type="ECO:0000256" key="8">
    <source>
        <dbReference type="PROSITE-ProRule" id="PRU00504"/>
    </source>
</evidence>
<dbReference type="InterPro" id="IPR017907">
    <property type="entry name" value="Znf_RING_CS"/>
</dbReference>
<dbReference type="SMART" id="SM00184">
    <property type="entry name" value="RING"/>
    <property type="match status" value="1"/>
</dbReference>
<dbReference type="EMBL" id="OU963870">
    <property type="protein sequence ID" value="CAH0395741.1"/>
    <property type="molecule type" value="Genomic_DNA"/>
</dbReference>
<evidence type="ECO:0000256" key="2">
    <source>
        <dbReference type="ARBA" id="ARBA00022723"/>
    </source>
</evidence>
<evidence type="ECO:0000256" key="9">
    <source>
        <dbReference type="SAM" id="MobiDB-lite"/>
    </source>
</evidence>
<dbReference type="InterPro" id="IPR003649">
    <property type="entry name" value="Bbox_C"/>
</dbReference>
<dbReference type="GO" id="GO:0008270">
    <property type="term" value="F:zinc ion binding"/>
    <property type="evidence" value="ECO:0007669"/>
    <property type="project" value="UniProtKB-KW"/>
</dbReference>
<dbReference type="SMART" id="SM00502">
    <property type="entry name" value="BBC"/>
    <property type="match status" value="1"/>
</dbReference>
<feature type="region of interest" description="Disordered" evidence="9">
    <location>
        <begin position="482"/>
        <end position="505"/>
    </location>
</feature>
<evidence type="ECO:0000259" key="10">
    <source>
        <dbReference type="PROSITE" id="PS50089"/>
    </source>
</evidence>
<keyword evidence="13" id="KW-1185">Reference proteome</keyword>
<dbReference type="Gene3D" id="3.30.160.60">
    <property type="entry name" value="Classic Zinc Finger"/>
    <property type="match status" value="1"/>
</dbReference>
<dbReference type="InterPro" id="IPR027370">
    <property type="entry name" value="Znf-RING_euk"/>
</dbReference>
<dbReference type="Pfam" id="PF13445">
    <property type="entry name" value="zf-RING_UBOX"/>
    <property type="match status" value="1"/>
</dbReference>
<dbReference type="Gene3D" id="3.30.40.10">
    <property type="entry name" value="Zinc/RING finger domain, C3HC4 (zinc finger)"/>
    <property type="match status" value="1"/>
</dbReference>
<keyword evidence="6" id="KW-0862">Zinc</keyword>
<dbReference type="PROSITE" id="PS50089">
    <property type="entry name" value="ZF_RING_2"/>
    <property type="match status" value="1"/>
</dbReference>
<feature type="region of interest" description="Disordered" evidence="9">
    <location>
        <begin position="386"/>
        <end position="415"/>
    </location>
</feature>
<evidence type="ECO:0000256" key="7">
    <source>
        <dbReference type="PROSITE-ProRule" id="PRU00024"/>
    </source>
</evidence>
<feature type="domain" description="RING-type" evidence="10">
    <location>
        <begin position="39"/>
        <end position="89"/>
    </location>
</feature>
<dbReference type="PROSITE" id="PS50119">
    <property type="entry name" value="ZF_BBOX"/>
    <property type="match status" value="2"/>
</dbReference>
<keyword evidence="1" id="KW-0597">Phosphoprotein</keyword>
<dbReference type="CDD" id="cd14959">
    <property type="entry name" value="NHL_brat_like"/>
    <property type="match status" value="1"/>
</dbReference>
<evidence type="ECO:0000256" key="5">
    <source>
        <dbReference type="ARBA" id="ARBA00022786"/>
    </source>
</evidence>
<evidence type="ECO:0000256" key="4">
    <source>
        <dbReference type="ARBA" id="ARBA00022771"/>
    </source>
</evidence>